<reference evidence="3" key="1">
    <citation type="submission" date="2019-10" db="EMBL/GenBank/DDBJ databases">
        <title>Draft genome sequence of Panacibacter sp. KCS-6.</title>
        <authorList>
            <person name="Yim K.J."/>
        </authorList>
    </citation>
    <scope>NUCLEOTIDE SEQUENCE</scope>
    <source>
        <strain evidence="3">KCS-6</strain>
    </source>
</reference>
<name>A0A8J8JRY0_9BACT</name>
<dbReference type="InterPro" id="IPR023393">
    <property type="entry name" value="START-like_dom_sf"/>
</dbReference>
<evidence type="ECO:0000313" key="4">
    <source>
        <dbReference type="Proteomes" id="UP000598971"/>
    </source>
</evidence>
<dbReference type="EMBL" id="WHPF01000001">
    <property type="protein sequence ID" value="NNV54123.1"/>
    <property type="molecule type" value="Genomic_DNA"/>
</dbReference>
<evidence type="ECO:0000256" key="1">
    <source>
        <dbReference type="ARBA" id="ARBA00006817"/>
    </source>
</evidence>
<sequence length="141" mass="16119">MATNISVIHINASKEKVWHTITHPAMVKLWQYGSDLITTWQVGSSIRFSTEWQGKLFEQWGQVLELVPNQLVKYSLFAPRPDLEDKPENYFIMHYVLTGENGITTLTIIQEDNRPNAVQEAPQGEENPVLQLLKQIAETAD</sequence>
<dbReference type="Pfam" id="PF08327">
    <property type="entry name" value="AHSA1"/>
    <property type="match status" value="1"/>
</dbReference>
<dbReference type="Proteomes" id="UP000598971">
    <property type="component" value="Unassembled WGS sequence"/>
</dbReference>
<accession>A0A8J8JRY0</accession>
<dbReference type="Gene3D" id="3.30.530.20">
    <property type="match status" value="1"/>
</dbReference>
<protein>
    <submittedName>
        <fullName evidence="3">ATPase</fullName>
    </submittedName>
</protein>
<comment type="similarity">
    <text evidence="1">Belongs to the AHA1 family.</text>
</comment>
<proteinExistence type="inferred from homology"/>
<gene>
    <name evidence="3" type="ORF">GD597_01540</name>
</gene>
<comment type="caution">
    <text evidence="3">The sequence shown here is derived from an EMBL/GenBank/DDBJ whole genome shotgun (WGS) entry which is preliminary data.</text>
</comment>
<dbReference type="InterPro" id="IPR013538">
    <property type="entry name" value="ASHA1/2-like_C"/>
</dbReference>
<dbReference type="SUPFAM" id="SSF55961">
    <property type="entry name" value="Bet v1-like"/>
    <property type="match status" value="1"/>
</dbReference>
<dbReference type="RefSeq" id="WP_171606030.1">
    <property type="nucleotide sequence ID" value="NZ_WHPF01000001.1"/>
</dbReference>
<feature type="domain" description="Activator of Hsp90 ATPase homologue 1/2-like C-terminal" evidence="2">
    <location>
        <begin position="11"/>
        <end position="121"/>
    </location>
</feature>
<organism evidence="3 4">
    <name type="scientific">Limnovirga soli</name>
    <dbReference type="NCBI Taxonomy" id="2656915"/>
    <lineage>
        <taxon>Bacteria</taxon>
        <taxon>Pseudomonadati</taxon>
        <taxon>Bacteroidota</taxon>
        <taxon>Chitinophagia</taxon>
        <taxon>Chitinophagales</taxon>
        <taxon>Chitinophagaceae</taxon>
        <taxon>Limnovirga</taxon>
    </lineage>
</organism>
<dbReference type="AlphaFoldDB" id="A0A8J8JRY0"/>
<evidence type="ECO:0000259" key="2">
    <source>
        <dbReference type="Pfam" id="PF08327"/>
    </source>
</evidence>
<evidence type="ECO:0000313" key="3">
    <source>
        <dbReference type="EMBL" id="NNV54123.1"/>
    </source>
</evidence>
<keyword evidence="4" id="KW-1185">Reference proteome</keyword>